<evidence type="ECO:0000313" key="2">
    <source>
        <dbReference type="EMBL" id="KAG0255810.1"/>
    </source>
</evidence>
<feature type="region of interest" description="Disordered" evidence="1">
    <location>
        <begin position="1"/>
        <end position="86"/>
    </location>
</feature>
<comment type="caution">
    <text evidence="2">The sequence shown here is derived from an EMBL/GenBank/DDBJ whole genome shotgun (WGS) entry which is preliminary data.</text>
</comment>
<evidence type="ECO:0000313" key="3">
    <source>
        <dbReference type="Proteomes" id="UP000807716"/>
    </source>
</evidence>
<feature type="compositionally biased region" description="Low complexity" evidence="1">
    <location>
        <begin position="327"/>
        <end position="349"/>
    </location>
</feature>
<dbReference type="OrthoDB" id="10592569at2759"/>
<feature type="compositionally biased region" description="Basic and acidic residues" evidence="1">
    <location>
        <begin position="375"/>
        <end position="385"/>
    </location>
</feature>
<evidence type="ECO:0000256" key="1">
    <source>
        <dbReference type="SAM" id="MobiDB-lite"/>
    </source>
</evidence>
<protein>
    <submittedName>
        <fullName evidence="2">Uncharacterized protein</fullName>
    </submittedName>
</protein>
<proteinExistence type="predicted"/>
<feature type="region of interest" description="Disordered" evidence="1">
    <location>
        <begin position="115"/>
        <end position="385"/>
    </location>
</feature>
<sequence length="385" mass="41161">MRGYPDSQGMSGTSFYDGGPGANPVRASSQNAHRQPYQPSHQYYYTPPEYDHFTPDGASPSQPAQPLDDGSVSSGSRRPYTPVTEQSTYEHYYNAAGVATAAAANPRNDLEAANLMHVYEPPDNAPSTVASPLANLNTASTRSVGTGKASYSSPSPSSTHATSRSAQPLIDPTNPRINRATRPGASSTQTSPDRYAPTPCAPIEGSDPKYFQAGIGSYGPGAHGAVDDRRRPQSLLSDSSAGSSRASTSPQYIPPGPGRNSQWFGSPQDYGGGKAPIIHSTKGSRWSESAMTESEMSGNAGWQQQHQQQQQPMVWGNQNYSQGGNQYSTNDNITNYNNNNYYNNSNNSYQAEGSRRANSGSTGQRGGAVASRSARYKDPREAIRV</sequence>
<accession>A0A9P6PYV7</accession>
<feature type="compositionally biased region" description="Polar residues" evidence="1">
    <location>
        <begin position="125"/>
        <end position="144"/>
    </location>
</feature>
<organism evidence="2 3">
    <name type="scientific">Actinomortierella ambigua</name>
    <dbReference type="NCBI Taxonomy" id="1343610"/>
    <lineage>
        <taxon>Eukaryota</taxon>
        <taxon>Fungi</taxon>
        <taxon>Fungi incertae sedis</taxon>
        <taxon>Mucoromycota</taxon>
        <taxon>Mortierellomycotina</taxon>
        <taxon>Mortierellomycetes</taxon>
        <taxon>Mortierellales</taxon>
        <taxon>Mortierellaceae</taxon>
        <taxon>Actinomortierella</taxon>
    </lineage>
</organism>
<reference evidence="2" key="1">
    <citation type="journal article" date="2020" name="Fungal Divers.">
        <title>Resolving the Mortierellaceae phylogeny through synthesis of multi-gene phylogenetics and phylogenomics.</title>
        <authorList>
            <person name="Vandepol N."/>
            <person name="Liber J."/>
            <person name="Desiro A."/>
            <person name="Na H."/>
            <person name="Kennedy M."/>
            <person name="Barry K."/>
            <person name="Grigoriev I.V."/>
            <person name="Miller A.N."/>
            <person name="O'Donnell K."/>
            <person name="Stajich J.E."/>
            <person name="Bonito G."/>
        </authorList>
    </citation>
    <scope>NUCLEOTIDE SEQUENCE</scope>
    <source>
        <strain evidence="2">BC1065</strain>
    </source>
</reference>
<feature type="compositionally biased region" description="Polar residues" evidence="1">
    <location>
        <begin position="316"/>
        <end position="326"/>
    </location>
</feature>
<feature type="compositionally biased region" description="Polar residues" evidence="1">
    <location>
        <begin position="281"/>
        <end position="302"/>
    </location>
</feature>
<dbReference type="Proteomes" id="UP000807716">
    <property type="component" value="Unassembled WGS sequence"/>
</dbReference>
<gene>
    <name evidence="2" type="ORF">DFQ27_006055</name>
</gene>
<feature type="compositionally biased region" description="Low complexity" evidence="1">
    <location>
        <begin position="234"/>
        <end position="249"/>
    </location>
</feature>
<feature type="compositionally biased region" description="Low complexity" evidence="1">
    <location>
        <begin position="149"/>
        <end position="166"/>
    </location>
</feature>
<dbReference type="AlphaFoldDB" id="A0A9P6PYV7"/>
<dbReference type="EMBL" id="JAAAJB010000440">
    <property type="protein sequence ID" value="KAG0255810.1"/>
    <property type="molecule type" value="Genomic_DNA"/>
</dbReference>
<feature type="compositionally biased region" description="Polar residues" evidence="1">
    <location>
        <begin position="26"/>
        <end position="43"/>
    </location>
</feature>
<name>A0A9P6PYV7_9FUNG</name>
<keyword evidence="3" id="KW-1185">Reference proteome</keyword>